<protein>
    <submittedName>
        <fullName evidence="4">Probable lipase/esterase</fullName>
    </submittedName>
</protein>
<dbReference type="InterPro" id="IPR049492">
    <property type="entry name" value="BD-FAE-like_dom"/>
</dbReference>
<gene>
    <name evidence="4" type="ORF">LNTAR_12041</name>
</gene>
<dbReference type="eggNOG" id="COG0657">
    <property type="taxonomic scope" value="Bacteria"/>
</dbReference>
<dbReference type="GO" id="GO:0004806">
    <property type="term" value="F:triacylglycerol lipase activity"/>
    <property type="evidence" value="ECO:0007669"/>
    <property type="project" value="TreeGrafter"/>
</dbReference>
<dbReference type="SUPFAM" id="SSF53474">
    <property type="entry name" value="alpha/beta-Hydrolases"/>
    <property type="match status" value="1"/>
</dbReference>
<dbReference type="PROSITE" id="PS01173">
    <property type="entry name" value="LIPASE_GDXG_HIS"/>
    <property type="match status" value="1"/>
</dbReference>
<dbReference type="EMBL" id="ABCK01000006">
    <property type="protein sequence ID" value="EDM28083.1"/>
    <property type="molecule type" value="Genomic_DNA"/>
</dbReference>
<dbReference type="InterPro" id="IPR002168">
    <property type="entry name" value="Lipase_GDXG_HIS_AS"/>
</dbReference>
<dbReference type="InterPro" id="IPR029058">
    <property type="entry name" value="AB_hydrolase_fold"/>
</dbReference>
<dbReference type="Proteomes" id="UP000004947">
    <property type="component" value="Unassembled WGS sequence"/>
</dbReference>
<organism evidence="4 5">
    <name type="scientific">Lentisphaera araneosa HTCC2155</name>
    <dbReference type="NCBI Taxonomy" id="313628"/>
    <lineage>
        <taxon>Bacteria</taxon>
        <taxon>Pseudomonadati</taxon>
        <taxon>Lentisphaerota</taxon>
        <taxon>Lentisphaeria</taxon>
        <taxon>Lentisphaerales</taxon>
        <taxon>Lentisphaeraceae</taxon>
        <taxon>Lentisphaera</taxon>
    </lineage>
</organism>
<dbReference type="AlphaFoldDB" id="A6DJK9"/>
<dbReference type="Gene3D" id="3.40.50.1820">
    <property type="entry name" value="alpha/beta hydrolase"/>
    <property type="match status" value="1"/>
</dbReference>
<dbReference type="Pfam" id="PF20434">
    <property type="entry name" value="BD-FAE"/>
    <property type="match status" value="1"/>
</dbReference>
<accession>A6DJK9</accession>
<comment type="similarity">
    <text evidence="1">Belongs to the 'GDXG' lipolytic enzyme family.</text>
</comment>
<feature type="domain" description="BD-FAE-like" evidence="3">
    <location>
        <begin position="6"/>
        <end position="122"/>
    </location>
</feature>
<evidence type="ECO:0000259" key="3">
    <source>
        <dbReference type="Pfam" id="PF20434"/>
    </source>
</evidence>
<proteinExistence type="inferred from homology"/>
<reference evidence="4 5" key="1">
    <citation type="journal article" date="2010" name="J. Bacteriol.">
        <title>Genome sequence of Lentisphaera araneosa HTCC2155T, the type species of the order Lentisphaerales in the phylum Lentisphaerae.</title>
        <authorList>
            <person name="Thrash J.C."/>
            <person name="Cho J.C."/>
            <person name="Vergin K.L."/>
            <person name="Morris R.M."/>
            <person name="Giovannoni S.J."/>
        </authorList>
    </citation>
    <scope>NUCLEOTIDE SEQUENCE [LARGE SCALE GENOMIC DNA]</scope>
    <source>
        <strain evidence="4 5">HTCC2155</strain>
    </source>
</reference>
<comment type="caution">
    <text evidence="4">The sequence shown here is derived from an EMBL/GenBank/DDBJ whole genome shotgun (WGS) entry which is preliminary data.</text>
</comment>
<dbReference type="InterPro" id="IPR050300">
    <property type="entry name" value="GDXG_lipolytic_enzyme"/>
</dbReference>
<evidence type="ECO:0000313" key="5">
    <source>
        <dbReference type="Proteomes" id="UP000004947"/>
    </source>
</evidence>
<dbReference type="OrthoDB" id="269811at2"/>
<keyword evidence="5" id="KW-1185">Reference proteome</keyword>
<sequence length="251" mass="28007">MRNQLEVFYPKNHQASKKKVPAIIFFHGGGWVGGTRGAHRYLCDYFAKRGLVAITASYRVPVKRKVASDKRMGVTDAKSVIRWVKKNADKLGIDPNRIIAGGDSAGGHISLLAALNTKGLNDPTDSKNIDTSIVAYIGYNPAFTELDKEDPEVHVIEHLKKDFPPSLILFGDQDPWLKGWNQTHKKLTQMGVKNVELKIAKNEGHAFWIYQPWSDILLIESDKFLAKLGLIEGEPTLKMPQTGEKMISATE</sequence>
<dbReference type="PANTHER" id="PTHR48081">
    <property type="entry name" value="AB HYDROLASE SUPERFAMILY PROTEIN C4A8.06C"/>
    <property type="match status" value="1"/>
</dbReference>
<dbReference type="STRING" id="313628.LNTAR_12041"/>
<dbReference type="PANTHER" id="PTHR48081:SF30">
    <property type="entry name" value="ACETYL-HYDROLASE LIPR-RELATED"/>
    <property type="match status" value="1"/>
</dbReference>
<keyword evidence="2" id="KW-0378">Hydrolase</keyword>
<evidence type="ECO:0000256" key="2">
    <source>
        <dbReference type="ARBA" id="ARBA00022801"/>
    </source>
</evidence>
<name>A6DJK9_9BACT</name>
<evidence type="ECO:0000256" key="1">
    <source>
        <dbReference type="ARBA" id="ARBA00010515"/>
    </source>
</evidence>
<evidence type="ECO:0000313" key="4">
    <source>
        <dbReference type="EMBL" id="EDM28083.1"/>
    </source>
</evidence>
<dbReference type="RefSeq" id="WP_007278077.1">
    <property type="nucleotide sequence ID" value="NZ_ABCK01000006.1"/>
</dbReference>